<keyword evidence="1" id="KW-1133">Transmembrane helix</keyword>
<keyword evidence="4" id="KW-1185">Reference proteome</keyword>
<evidence type="ECO:0000313" key="4">
    <source>
        <dbReference type="Proteomes" id="UP001590951"/>
    </source>
</evidence>
<dbReference type="PANTHER" id="PTHR37019">
    <property type="entry name" value="CHROMOSOME 1, WHOLE GENOME SHOTGUN SEQUENCE"/>
    <property type="match status" value="1"/>
</dbReference>
<gene>
    <name evidence="3" type="ORF">ABVK25_005626</name>
</gene>
<feature type="transmembrane region" description="Helical" evidence="1">
    <location>
        <begin position="61"/>
        <end position="80"/>
    </location>
</feature>
<comment type="caution">
    <text evidence="3">The sequence shown here is derived from an EMBL/GenBank/DDBJ whole genome shotgun (WGS) entry which is preliminary data.</text>
</comment>
<organism evidence="3 4">
    <name type="scientific">Lepraria finkii</name>
    <dbReference type="NCBI Taxonomy" id="1340010"/>
    <lineage>
        <taxon>Eukaryota</taxon>
        <taxon>Fungi</taxon>
        <taxon>Dikarya</taxon>
        <taxon>Ascomycota</taxon>
        <taxon>Pezizomycotina</taxon>
        <taxon>Lecanoromycetes</taxon>
        <taxon>OSLEUM clade</taxon>
        <taxon>Lecanoromycetidae</taxon>
        <taxon>Lecanorales</taxon>
        <taxon>Lecanorineae</taxon>
        <taxon>Stereocaulaceae</taxon>
        <taxon>Lepraria</taxon>
    </lineage>
</organism>
<feature type="transmembrane region" description="Helical" evidence="1">
    <location>
        <begin position="106"/>
        <end position="127"/>
    </location>
</feature>
<keyword evidence="1" id="KW-0472">Membrane</keyword>
<feature type="transmembrane region" description="Helical" evidence="1">
    <location>
        <begin position="134"/>
        <end position="152"/>
    </location>
</feature>
<feature type="transmembrane region" description="Helical" evidence="1">
    <location>
        <begin position="172"/>
        <end position="194"/>
    </location>
</feature>
<evidence type="ECO:0000256" key="1">
    <source>
        <dbReference type="SAM" id="Phobius"/>
    </source>
</evidence>
<protein>
    <recommendedName>
        <fullName evidence="2">DUF7704 domain-containing protein</fullName>
    </recommendedName>
</protein>
<dbReference type="PANTHER" id="PTHR37019:SF2">
    <property type="entry name" value="EXPERA DOMAIN-CONTAINING PROTEIN"/>
    <property type="match status" value="1"/>
</dbReference>
<name>A0ABR4B898_9LECA</name>
<accession>A0ABR4B898</accession>
<feature type="domain" description="DUF7704" evidence="2">
    <location>
        <begin position="52"/>
        <end position="195"/>
    </location>
</feature>
<dbReference type="InterPro" id="IPR056121">
    <property type="entry name" value="DUF7704"/>
</dbReference>
<evidence type="ECO:0000313" key="3">
    <source>
        <dbReference type="EMBL" id="KAL2054087.1"/>
    </source>
</evidence>
<dbReference type="Pfam" id="PF24803">
    <property type="entry name" value="DUF7704"/>
    <property type="match status" value="1"/>
</dbReference>
<sequence>MSVLGETEGGAIPQCYKPRQDVDTRLTSITPTIPFGLQLPYPVLNQTTANMASLLPPIPRFVFTVFEPISLVAGFFGPILDTENFVKSQLPAASATPIWPAATTRILALQLGNVYGLLGMIGVGVLYTTTEPKVVRNFLLACAVADVGHLWATCTVMGQKDFLDVMNWNTMGWGNIGITAGLLVVRTLYLIGALGEDRVVASSKQAIKKNT</sequence>
<dbReference type="EMBL" id="JBHFEH010000017">
    <property type="protein sequence ID" value="KAL2054087.1"/>
    <property type="molecule type" value="Genomic_DNA"/>
</dbReference>
<proteinExistence type="predicted"/>
<reference evidence="3 4" key="1">
    <citation type="submission" date="2024-09" db="EMBL/GenBank/DDBJ databases">
        <title>Rethinking Asexuality: The Enigmatic Case of Functional Sexual Genes in Lepraria (Stereocaulaceae).</title>
        <authorList>
            <person name="Doellman M."/>
            <person name="Sun Y."/>
            <person name="Barcenas-Pena A."/>
            <person name="Lumbsch H.T."/>
            <person name="Grewe F."/>
        </authorList>
    </citation>
    <scope>NUCLEOTIDE SEQUENCE [LARGE SCALE GENOMIC DNA]</scope>
    <source>
        <strain evidence="3 4">Grewe 0041</strain>
    </source>
</reference>
<dbReference type="Proteomes" id="UP001590951">
    <property type="component" value="Unassembled WGS sequence"/>
</dbReference>
<keyword evidence="1" id="KW-0812">Transmembrane</keyword>
<evidence type="ECO:0000259" key="2">
    <source>
        <dbReference type="Pfam" id="PF24803"/>
    </source>
</evidence>